<sequence length="112" mass="12659">MTGYTACIVKGATKIRLNASDFKGASGVMLSQAWYPVMNMLYNQKSGPKQSEHLTPITSTHWLACSHEHCSNRYIHDLDWTSNHSSALRTRTEMVLKTSDFSPFNHLTRLVT</sequence>
<evidence type="ECO:0000313" key="2">
    <source>
        <dbReference type="Proteomes" id="UP000027135"/>
    </source>
</evidence>
<reference evidence="1 2" key="1">
    <citation type="journal article" date="2014" name="Nat. Commun.">
        <title>Molecular traces of alternative social organization in a termite genome.</title>
        <authorList>
            <person name="Terrapon N."/>
            <person name="Li C."/>
            <person name="Robertson H.M."/>
            <person name="Ji L."/>
            <person name="Meng X."/>
            <person name="Booth W."/>
            <person name="Chen Z."/>
            <person name="Childers C.P."/>
            <person name="Glastad K.M."/>
            <person name="Gokhale K."/>
            <person name="Gowin J."/>
            <person name="Gronenberg W."/>
            <person name="Hermansen R.A."/>
            <person name="Hu H."/>
            <person name="Hunt B.G."/>
            <person name="Huylmans A.K."/>
            <person name="Khalil S.M."/>
            <person name="Mitchell R.D."/>
            <person name="Munoz-Torres M.C."/>
            <person name="Mustard J.A."/>
            <person name="Pan H."/>
            <person name="Reese J.T."/>
            <person name="Scharf M.E."/>
            <person name="Sun F."/>
            <person name="Vogel H."/>
            <person name="Xiao J."/>
            <person name="Yang W."/>
            <person name="Yang Z."/>
            <person name="Yang Z."/>
            <person name="Zhou J."/>
            <person name="Zhu J."/>
            <person name="Brent C.S."/>
            <person name="Elsik C.G."/>
            <person name="Goodisman M.A."/>
            <person name="Liberles D.A."/>
            <person name="Roe R.M."/>
            <person name="Vargo E.L."/>
            <person name="Vilcinskas A."/>
            <person name="Wang J."/>
            <person name="Bornberg-Bauer E."/>
            <person name="Korb J."/>
            <person name="Zhang G."/>
            <person name="Liebig J."/>
        </authorList>
    </citation>
    <scope>NUCLEOTIDE SEQUENCE [LARGE SCALE GENOMIC DNA]</scope>
    <source>
        <tissue evidence="1">Whole organism</tissue>
    </source>
</reference>
<dbReference type="EMBL" id="KK852760">
    <property type="protein sequence ID" value="KDR17029.1"/>
    <property type="molecule type" value="Genomic_DNA"/>
</dbReference>
<dbReference type="InParanoid" id="A0A067RB82"/>
<proteinExistence type="predicted"/>
<dbReference type="Proteomes" id="UP000027135">
    <property type="component" value="Unassembled WGS sequence"/>
</dbReference>
<gene>
    <name evidence="1" type="ORF">L798_09239</name>
</gene>
<protein>
    <submittedName>
        <fullName evidence="1">Uncharacterized protein</fullName>
    </submittedName>
</protein>
<organism evidence="1 2">
    <name type="scientific">Zootermopsis nevadensis</name>
    <name type="common">Dampwood termite</name>
    <dbReference type="NCBI Taxonomy" id="136037"/>
    <lineage>
        <taxon>Eukaryota</taxon>
        <taxon>Metazoa</taxon>
        <taxon>Ecdysozoa</taxon>
        <taxon>Arthropoda</taxon>
        <taxon>Hexapoda</taxon>
        <taxon>Insecta</taxon>
        <taxon>Pterygota</taxon>
        <taxon>Neoptera</taxon>
        <taxon>Polyneoptera</taxon>
        <taxon>Dictyoptera</taxon>
        <taxon>Blattodea</taxon>
        <taxon>Blattoidea</taxon>
        <taxon>Termitoidae</taxon>
        <taxon>Termopsidae</taxon>
        <taxon>Zootermopsis</taxon>
    </lineage>
</organism>
<accession>A0A067RB82</accession>
<dbReference type="AlphaFoldDB" id="A0A067RB82"/>
<evidence type="ECO:0000313" key="1">
    <source>
        <dbReference type="EMBL" id="KDR17029.1"/>
    </source>
</evidence>
<name>A0A067RB82_ZOONE</name>
<keyword evidence="2" id="KW-1185">Reference proteome</keyword>